<protein>
    <submittedName>
        <fullName evidence="2">Uncharacterized protein</fullName>
    </submittedName>
</protein>
<gene>
    <name evidence="2" type="ORF">H257_03857</name>
</gene>
<evidence type="ECO:0000256" key="1">
    <source>
        <dbReference type="SAM" id="MobiDB-lite"/>
    </source>
</evidence>
<dbReference type="EMBL" id="KI913119">
    <property type="protein sequence ID" value="ETV84757.1"/>
    <property type="molecule type" value="Genomic_DNA"/>
</dbReference>
<accession>W4GYL4</accession>
<dbReference type="RefSeq" id="XP_009826449.1">
    <property type="nucleotide sequence ID" value="XM_009828147.1"/>
</dbReference>
<reference evidence="2" key="1">
    <citation type="submission" date="2013-12" db="EMBL/GenBank/DDBJ databases">
        <title>The Genome Sequence of Aphanomyces astaci APO3.</title>
        <authorList>
            <consortium name="The Broad Institute Genomics Platform"/>
            <person name="Russ C."/>
            <person name="Tyler B."/>
            <person name="van West P."/>
            <person name="Dieguez-Uribeondo J."/>
            <person name="Young S.K."/>
            <person name="Zeng Q."/>
            <person name="Gargeya S."/>
            <person name="Fitzgerald M."/>
            <person name="Abouelleil A."/>
            <person name="Alvarado L."/>
            <person name="Chapman S.B."/>
            <person name="Gainer-Dewar J."/>
            <person name="Goldberg J."/>
            <person name="Griggs A."/>
            <person name="Gujja S."/>
            <person name="Hansen M."/>
            <person name="Howarth C."/>
            <person name="Imamovic A."/>
            <person name="Ireland A."/>
            <person name="Larimer J."/>
            <person name="McCowan C."/>
            <person name="Murphy C."/>
            <person name="Pearson M."/>
            <person name="Poon T.W."/>
            <person name="Priest M."/>
            <person name="Roberts A."/>
            <person name="Saif S."/>
            <person name="Shea T."/>
            <person name="Sykes S."/>
            <person name="Wortman J."/>
            <person name="Nusbaum C."/>
            <person name="Birren B."/>
        </authorList>
    </citation>
    <scope>NUCLEOTIDE SEQUENCE [LARGE SCALE GENOMIC DNA]</scope>
    <source>
        <strain evidence="2">APO3</strain>
    </source>
</reference>
<organism evidence="2">
    <name type="scientific">Aphanomyces astaci</name>
    <name type="common">Crayfish plague agent</name>
    <dbReference type="NCBI Taxonomy" id="112090"/>
    <lineage>
        <taxon>Eukaryota</taxon>
        <taxon>Sar</taxon>
        <taxon>Stramenopiles</taxon>
        <taxon>Oomycota</taxon>
        <taxon>Saprolegniomycetes</taxon>
        <taxon>Saprolegniales</taxon>
        <taxon>Verrucalvaceae</taxon>
        <taxon>Aphanomyces</taxon>
    </lineage>
</organism>
<feature type="compositionally biased region" description="Polar residues" evidence="1">
    <location>
        <begin position="150"/>
        <end position="160"/>
    </location>
</feature>
<proteinExistence type="predicted"/>
<sequence>MPVERRQQYLNICRSNVVRVFPSTSEHADDVAVFNANQAATLERGTFVLEDPAGEATTSADLVAMTQRHVIHQSHAQRAPPSTASKGKHKWAWKSFVPKTKKKPTQHLQEDHESNPQPSPSTSESPRSPPVPAPAKQPRRMPTLAPPANQAISMPSTASHFSIPPVHPSSLPIESRSSTSKMTPDALSLAVDQVLNDDDW</sequence>
<dbReference type="VEuPathDB" id="FungiDB:H257_03857"/>
<feature type="region of interest" description="Disordered" evidence="1">
    <location>
        <begin position="71"/>
        <end position="184"/>
    </location>
</feature>
<feature type="compositionally biased region" description="Polar residues" evidence="1">
    <location>
        <begin position="74"/>
        <end position="85"/>
    </location>
</feature>
<dbReference type="STRING" id="112090.W4GYL4"/>
<dbReference type="GeneID" id="20805853"/>
<evidence type="ECO:0000313" key="2">
    <source>
        <dbReference type="EMBL" id="ETV84757.1"/>
    </source>
</evidence>
<name>W4GYL4_APHAT</name>
<dbReference type="AlphaFoldDB" id="W4GYL4"/>